<dbReference type="PANTHER" id="PTHR33137:SF4">
    <property type="entry name" value="MEDIATOR OF RNA POLYMERASE II TRANSCRIPTION SUBUNIT 15A-RELATED"/>
    <property type="match status" value="1"/>
</dbReference>
<comment type="caution">
    <text evidence="4">The sequence shown here is derived from an EMBL/GenBank/DDBJ whole genome shotgun (WGS) entry which is preliminary data.</text>
</comment>
<reference evidence="4 5" key="1">
    <citation type="journal article" date="2016" name="DNA Res.">
        <title>The draft genome of MD-2 pineapple using hybrid error correction of long reads.</title>
        <authorList>
            <person name="Redwan R.M."/>
            <person name="Saidin A."/>
            <person name="Kumar S.V."/>
        </authorList>
    </citation>
    <scope>NUCLEOTIDE SEQUENCE [LARGE SCALE GENOMIC DNA]</scope>
    <source>
        <strain evidence="5">cv. MD2</strain>
        <tissue evidence="4">Leaf</tissue>
    </source>
</reference>
<dbReference type="GO" id="GO:0003713">
    <property type="term" value="F:transcription coactivator activity"/>
    <property type="evidence" value="ECO:0007669"/>
    <property type="project" value="InterPro"/>
</dbReference>
<gene>
    <name evidence="4" type="ORF">ACMD2_16169</name>
</gene>
<comment type="subcellular location">
    <subcellularLocation>
        <location evidence="1">Nucleus</location>
    </subcellularLocation>
</comment>
<evidence type="ECO:0000259" key="3">
    <source>
        <dbReference type="Pfam" id="PF16987"/>
    </source>
</evidence>
<dbReference type="PANTHER" id="PTHR33137">
    <property type="entry name" value="MEDIATOR OF RNA POLYMERASE II TRANSCRIPTION SUBUNIT 15A-RELATED"/>
    <property type="match status" value="1"/>
</dbReference>
<evidence type="ECO:0000256" key="2">
    <source>
        <dbReference type="ARBA" id="ARBA00023242"/>
    </source>
</evidence>
<dbReference type="Proteomes" id="UP000092600">
    <property type="component" value="Unassembled WGS sequence"/>
</dbReference>
<dbReference type="InterPro" id="IPR044661">
    <property type="entry name" value="MED15a/b/c-like"/>
</dbReference>
<dbReference type="GO" id="GO:0031490">
    <property type="term" value="F:chromatin DNA binding"/>
    <property type="evidence" value="ECO:0007669"/>
    <property type="project" value="InterPro"/>
</dbReference>
<dbReference type="InterPro" id="IPR036546">
    <property type="entry name" value="MED15_KIX"/>
</dbReference>
<dbReference type="FunFam" id="1.10.246.20:FF:000003">
    <property type="entry name" value="Mediator of RNA polymerase II transcription subunit 15a"/>
    <property type="match status" value="1"/>
</dbReference>
<keyword evidence="2" id="KW-0539">Nucleus</keyword>
<sequence length="151" mass="16332">MSISICLPSRCLGFAGMEGTNGSTSRSEGVAAVGANGADWRAQLETAARQRIVNKIIESLKRHLPISVPEGINELNKIAVRFEEKIYTTATSQADYLKKISLKLLSMESKSGQAPAGHTTVPNISHVDQIPIYPDPDVTGELQNLNLETEI</sequence>
<accession>A0A199VYD9</accession>
<organism evidence="4 5">
    <name type="scientific">Ananas comosus</name>
    <name type="common">Pineapple</name>
    <name type="synonym">Ananas ananas</name>
    <dbReference type="NCBI Taxonomy" id="4615"/>
    <lineage>
        <taxon>Eukaryota</taxon>
        <taxon>Viridiplantae</taxon>
        <taxon>Streptophyta</taxon>
        <taxon>Embryophyta</taxon>
        <taxon>Tracheophyta</taxon>
        <taxon>Spermatophyta</taxon>
        <taxon>Magnoliopsida</taxon>
        <taxon>Liliopsida</taxon>
        <taxon>Poales</taxon>
        <taxon>Bromeliaceae</taxon>
        <taxon>Bromelioideae</taxon>
        <taxon>Ananas</taxon>
    </lineage>
</organism>
<dbReference type="GO" id="GO:0005634">
    <property type="term" value="C:nucleus"/>
    <property type="evidence" value="ECO:0007669"/>
    <property type="project" value="UniProtKB-SubCell"/>
</dbReference>
<dbReference type="EMBL" id="LSRQ01000527">
    <property type="protein sequence ID" value="OAY82257.1"/>
    <property type="molecule type" value="Genomic_DNA"/>
</dbReference>
<feature type="domain" description="Mediator complex subunit 15 KIX" evidence="3">
    <location>
        <begin position="38"/>
        <end position="115"/>
    </location>
</feature>
<dbReference type="AlphaFoldDB" id="A0A199VYD9"/>
<proteinExistence type="predicted"/>
<evidence type="ECO:0000256" key="1">
    <source>
        <dbReference type="ARBA" id="ARBA00004123"/>
    </source>
</evidence>
<dbReference type="Gene3D" id="1.10.246.20">
    <property type="entry name" value="Coactivator CBP, KIX domain"/>
    <property type="match status" value="1"/>
</dbReference>
<dbReference type="Pfam" id="PF16987">
    <property type="entry name" value="KIX_2"/>
    <property type="match status" value="1"/>
</dbReference>
<dbReference type="SUPFAM" id="SSF47040">
    <property type="entry name" value="Kix domain of CBP (creb binding protein)"/>
    <property type="match status" value="1"/>
</dbReference>
<evidence type="ECO:0000313" key="4">
    <source>
        <dbReference type="EMBL" id="OAY82257.1"/>
    </source>
</evidence>
<evidence type="ECO:0000313" key="5">
    <source>
        <dbReference type="Proteomes" id="UP000092600"/>
    </source>
</evidence>
<name>A0A199VYD9_ANACO</name>
<dbReference type="InterPro" id="IPR036529">
    <property type="entry name" value="KIX_dom_sf"/>
</dbReference>
<dbReference type="STRING" id="4615.A0A199VYD9"/>
<protein>
    <submittedName>
        <fullName evidence="4">Mediator of RNA polymerase II transcription subunit 15a</fullName>
    </submittedName>
</protein>